<protein>
    <recommendedName>
        <fullName evidence="4">Lipoprotein</fullName>
    </recommendedName>
</protein>
<dbReference type="AlphaFoldDB" id="A0A7V7GW16"/>
<dbReference type="Pfam" id="PF09694">
    <property type="entry name" value="Gcw_chp"/>
    <property type="match status" value="1"/>
</dbReference>
<evidence type="ECO:0000313" key="2">
    <source>
        <dbReference type="EMBL" id="KAA0696248.1"/>
    </source>
</evidence>
<dbReference type="OrthoDB" id="9793561at2"/>
<feature type="signal peptide" evidence="1">
    <location>
        <begin position="1"/>
        <end position="25"/>
    </location>
</feature>
<accession>A0A7V7GW16</accession>
<name>A0A7V7GW16_9GAMM</name>
<dbReference type="Proteomes" id="UP000463138">
    <property type="component" value="Unassembled WGS sequence"/>
</dbReference>
<proteinExistence type="predicted"/>
<dbReference type="NCBIfam" id="TIGR02001">
    <property type="entry name" value="gcw_chp"/>
    <property type="match status" value="1"/>
</dbReference>
<feature type="chain" id="PRO_5031421427" description="Lipoprotein" evidence="1">
    <location>
        <begin position="26"/>
        <end position="236"/>
    </location>
</feature>
<gene>
    <name evidence="2" type="ORF">DT594_02505</name>
</gene>
<keyword evidence="1" id="KW-0732">Signal</keyword>
<dbReference type="EMBL" id="QOVF01000001">
    <property type="protein sequence ID" value="KAA0696248.1"/>
    <property type="molecule type" value="Genomic_DNA"/>
</dbReference>
<evidence type="ECO:0000313" key="3">
    <source>
        <dbReference type="Proteomes" id="UP000463138"/>
    </source>
</evidence>
<keyword evidence="3" id="KW-1185">Reference proteome</keyword>
<evidence type="ECO:0000256" key="1">
    <source>
        <dbReference type="SAM" id="SignalP"/>
    </source>
</evidence>
<reference evidence="2 3" key="1">
    <citation type="submission" date="2018-07" db="EMBL/GenBank/DDBJ databases">
        <title>Pseudomonas laoshanensis sp. nov., isolated from soil.</title>
        <authorList>
            <person name="Sun J."/>
            <person name="Yu L."/>
            <person name="Wang M."/>
            <person name="Zhang C."/>
        </authorList>
    </citation>
    <scope>NUCLEOTIDE SEQUENCE [LARGE SCALE GENOMIC DNA]</scope>
    <source>
        <strain evidence="2 3">Y22</strain>
    </source>
</reference>
<organism evidence="2 3">
    <name type="scientific">Halopseudomonas laoshanensis</name>
    <dbReference type="NCBI Taxonomy" id="2268758"/>
    <lineage>
        <taxon>Bacteria</taxon>
        <taxon>Pseudomonadati</taxon>
        <taxon>Pseudomonadota</taxon>
        <taxon>Gammaproteobacteria</taxon>
        <taxon>Pseudomonadales</taxon>
        <taxon>Pseudomonadaceae</taxon>
        <taxon>Halopseudomonas</taxon>
    </lineage>
</organism>
<comment type="caution">
    <text evidence="2">The sequence shown here is derived from an EMBL/GenBank/DDBJ whole genome shotgun (WGS) entry which is preliminary data.</text>
</comment>
<sequence length="236" mass="25412">MRMMKKLTAAIAAATTLGFASMTHAEEFDTAIGTIDASMTATLATDYIWRGQSQTDGKGAVQASLDFAHESGVYLGAWGSNVDSDDFGGASIELDYYVGYGGAITEEVTYDLAWANYTFPGNSSIDVYEWLASVSAYGFTVGLKDTYNNADNHYYYVGYDLALPYDIGLGLHYGDSNDKTGDGFDYNDWALTLSKEALGLGWAVMYSDTDISDENCAYGSTDSCGSNVTFAVSKSF</sequence>
<dbReference type="InterPro" id="IPR010239">
    <property type="entry name" value="CHP02001"/>
</dbReference>
<evidence type="ECO:0008006" key="4">
    <source>
        <dbReference type="Google" id="ProtNLM"/>
    </source>
</evidence>